<dbReference type="Pfam" id="PF12656">
    <property type="entry name" value="G-patch_2"/>
    <property type="match status" value="1"/>
</dbReference>
<dbReference type="GO" id="GO:0005681">
    <property type="term" value="C:spliceosomal complex"/>
    <property type="evidence" value="ECO:0007669"/>
    <property type="project" value="UniProtKB-UniRule"/>
</dbReference>
<keyword evidence="8" id="KW-1185">Reference proteome</keyword>
<dbReference type="GO" id="GO:0003676">
    <property type="term" value="F:nucleic acid binding"/>
    <property type="evidence" value="ECO:0007669"/>
    <property type="project" value="InterPro"/>
</dbReference>
<comment type="similarity">
    <text evidence="2 4">Belongs to the SPP2 family.</text>
</comment>
<dbReference type="PANTHER" id="PTHR15818:SF2">
    <property type="entry name" value="G-PATCH DOMAIN AND KOW MOTIFS-CONTAINING PROTEIN"/>
    <property type="match status" value="1"/>
</dbReference>
<sequence length="206" mass="22285">MATNKEKTNGQTPSAITFGLNVMQKRPEEASPEDETSAASHSSATTTDDQRAFAALTGEKTHSIRVVSASNEDEAFRRDYGSAPDMATLAEYEAMPIEEFGAALLRGMGWKDGDPIGKRKGQQAAKPRLLERRPALLGIGAKEEAAVGVELGAWGKGAKGGRRDQPYTPVILKNAKTGEQLTEEELKVKLEQQKMVESAEAVQKRN</sequence>
<protein>
    <recommendedName>
        <fullName evidence="4">Pre-mRNA-splicing factor</fullName>
    </recommendedName>
</protein>
<feature type="region of interest" description="Disordered" evidence="5">
    <location>
        <begin position="1"/>
        <end position="57"/>
    </location>
</feature>
<dbReference type="PANTHER" id="PTHR15818">
    <property type="entry name" value="G PATCH AND KOW-CONTAINING"/>
    <property type="match status" value="1"/>
</dbReference>
<comment type="subcellular location">
    <subcellularLocation>
        <location evidence="1 4">Nucleus</location>
    </subcellularLocation>
</comment>
<feature type="domain" description="G-patch" evidence="6">
    <location>
        <begin position="97"/>
        <end position="144"/>
    </location>
</feature>
<gene>
    <name evidence="7" type="ORF">B0A49_03539</name>
</gene>
<evidence type="ECO:0000256" key="5">
    <source>
        <dbReference type="SAM" id="MobiDB-lite"/>
    </source>
</evidence>
<evidence type="ECO:0000313" key="8">
    <source>
        <dbReference type="Proteomes" id="UP000308768"/>
    </source>
</evidence>
<dbReference type="STRING" id="331657.A0A4U0XDZ0"/>
<name>A0A4U0XDZ0_9PEZI</name>
<keyword evidence="4" id="KW-0507">mRNA processing</keyword>
<evidence type="ECO:0000256" key="2">
    <source>
        <dbReference type="ARBA" id="ARBA00008576"/>
    </source>
</evidence>
<dbReference type="InterPro" id="IPR000467">
    <property type="entry name" value="G_patch_dom"/>
</dbReference>
<evidence type="ECO:0000256" key="3">
    <source>
        <dbReference type="ARBA" id="ARBA00023242"/>
    </source>
</evidence>
<dbReference type="Proteomes" id="UP000308768">
    <property type="component" value="Unassembled WGS sequence"/>
</dbReference>
<dbReference type="PROSITE" id="PS50174">
    <property type="entry name" value="G_PATCH"/>
    <property type="match status" value="1"/>
</dbReference>
<proteinExistence type="inferred from homology"/>
<dbReference type="GO" id="GO:0000398">
    <property type="term" value="P:mRNA splicing, via spliceosome"/>
    <property type="evidence" value="ECO:0007669"/>
    <property type="project" value="UniProtKB-UniRule"/>
</dbReference>
<evidence type="ECO:0000256" key="4">
    <source>
        <dbReference type="RuleBase" id="RU369096"/>
    </source>
</evidence>
<feature type="compositionally biased region" description="Low complexity" evidence="5">
    <location>
        <begin position="37"/>
        <end position="47"/>
    </location>
</feature>
<organism evidence="7 8">
    <name type="scientific">Cryomyces minteri</name>
    <dbReference type="NCBI Taxonomy" id="331657"/>
    <lineage>
        <taxon>Eukaryota</taxon>
        <taxon>Fungi</taxon>
        <taxon>Dikarya</taxon>
        <taxon>Ascomycota</taxon>
        <taxon>Pezizomycotina</taxon>
        <taxon>Dothideomycetes</taxon>
        <taxon>Dothideomycetes incertae sedis</taxon>
        <taxon>Cryomyces</taxon>
    </lineage>
</organism>
<dbReference type="OrthoDB" id="5577072at2759"/>
<reference evidence="7 8" key="1">
    <citation type="submission" date="2017-03" db="EMBL/GenBank/DDBJ databases">
        <title>Genomes of endolithic fungi from Antarctica.</title>
        <authorList>
            <person name="Coleine C."/>
            <person name="Masonjones S."/>
            <person name="Stajich J.E."/>
        </authorList>
    </citation>
    <scope>NUCLEOTIDE SEQUENCE [LARGE SCALE GENOMIC DNA]</scope>
    <source>
        <strain evidence="7 8">CCFEE 5187</strain>
    </source>
</reference>
<dbReference type="AlphaFoldDB" id="A0A4U0XDZ0"/>
<dbReference type="InterPro" id="IPR026822">
    <property type="entry name" value="Spp2/MOS2_G-patch"/>
</dbReference>
<keyword evidence="4" id="KW-0508">mRNA splicing</keyword>
<keyword evidence="4" id="KW-0747">Spliceosome</keyword>
<dbReference type="InterPro" id="IPR045166">
    <property type="entry name" value="Spp2-like"/>
</dbReference>
<comment type="function">
    <text evidence="4">Involved in spliceosome maturation and the first step of pre-mRNA splicing.</text>
</comment>
<evidence type="ECO:0000256" key="1">
    <source>
        <dbReference type="ARBA" id="ARBA00004123"/>
    </source>
</evidence>
<evidence type="ECO:0000313" key="7">
    <source>
        <dbReference type="EMBL" id="TKA72785.1"/>
    </source>
</evidence>
<keyword evidence="3 4" id="KW-0539">Nucleus</keyword>
<dbReference type="EMBL" id="NAJN01000475">
    <property type="protein sequence ID" value="TKA72785.1"/>
    <property type="molecule type" value="Genomic_DNA"/>
</dbReference>
<accession>A0A4U0XDZ0</accession>
<comment type="caution">
    <text evidence="7">The sequence shown here is derived from an EMBL/GenBank/DDBJ whole genome shotgun (WGS) entry which is preliminary data.</text>
</comment>
<evidence type="ECO:0000259" key="6">
    <source>
        <dbReference type="PROSITE" id="PS50174"/>
    </source>
</evidence>